<dbReference type="PANTHER" id="PTHR43808:SF27">
    <property type="entry name" value="PROTEIN ROCB"/>
    <property type="match status" value="1"/>
</dbReference>
<dbReference type="PANTHER" id="PTHR43808">
    <property type="entry name" value="ACETYLORNITHINE DEACETYLASE"/>
    <property type="match status" value="1"/>
</dbReference>
<dbReference type="SUPFAM" id="SSF53187">
    <property type="entry name" value="Zn-dependent exopeptidases"/>
    <property type="match status" value="1"/>
</dbReference>
<keyword evidence="4" id="KW-1185">Reference proteome</keyword>
<dbReference type="InterPro" id="IPR001261">
    <property type="entry name" value="ArgE/DapE_CS"/>
</dbReference>
<accession>A0A3G2RC53</accession>
<dbReference type="AlphaFoldDB" id="A0A3G2RC53"/>
<evidence type="ECO:0000313" key="4">
    <source>
        <dbReference type="Proteomes" id="UP000280960"/>
    </source>
</evidence>
<dbReference type="InterPro" id="IPR002933">
    <property type="entry name" value="Peptidase_M20"/>
</dbReference>
<evidence type="ECO:0000313" key="3">
    <source>
        <dbReference type="EMBL" id="AYO32267.1"/>
    </source>
</evidence>
<dbReference type="KEGG" id="bacg:D2962_10880"/>
<dbReference type="InterPro" id="IPR012166">
    <property type="entry name" value="Uncharacterised_RocB"/>
</dbReference>
<name>A0A3G2RC53_9FIRM</name>
<keyword evidence="1 3" id="KW-0378">Hydrolase</keyword>
<sequence length="544" mass="62235">MGEKIKRLSLELTRIASVVGTRGEIKAVEYIYDYLKKVDYFIQNSRNLQLKDLKNDSLNRKYVMAFLEGKKASVNTVLLLGHIDTVGTDDYGDLKEYATEPEILKQMLSKKSFDEEITNDLKSDNWIFGRGIFDMKTGVASQMVMIEEFSEQLEKLQGNLVFIGVPDEEGNSAGMLSAVQDLAELSKEKGWEFIAAIDTDYMTGQYTGDENKYVYIGTVGKLLPCFYVYGKETHVGEAFSGLDANLLASELMKEVDLNYDLCDVAGGEATLPPISLHQRDLKTEYSVQTVNAVNLYFNFATHISQPDEVLEKLKQKAIMAFENTIRMLNENYRKYCELSGTPYKRLPWRTRVLSFEELYKNVKGEIGKEIDNKLKTLTDELLKMGADDREFSLRIVQEVHKHYSDKNPLIIIYFAPPFYPHIFVEGANQREAKLLDAVEQAVKEVREKYEYKIVVKKFYPYISDLSYCSISKNEESIRKLVNNMPAWPKKYSLPVEAIQQISMPVLNIGPYGKDAHKLTERISQSYSLDAMPMILQKTIERLLG</sequence>
<dbReference type="Proteomes" id="UP000280960">
    <property type="component" value="Chromosome"/>
</dbReference>
<organism evidence="3 4">
    <name type="scientific">Biomaibacter acetigenes</name>
    <dbReference type="NCBI Taxonomy" id="2316383"/>
    <lineage>
        <taxon>Bacteria</taxon>
        <taxon>Bacillati</taxon>
        <taxon>Bacillota</taxon>
        <taxon>Clostridia</taxon>
        <taxon>Thermosediminibacterales</taxon>
        <taxon>Tepidanaerobacteraceae</taxon>
        <taxon>Biomaibacter</taxon>
    </lineage>
</organism>
<dbReference type="PIRSF" id="PIRSF010386">
    <property type="entry name" value="RocB"/>
    <property type="match status" value="1"/>
</dbReference>
<protein>
    <submittedName>
        <fullName evidence="3">M20/M25/M40 family metallo-hydrolase</fullName>
    </submittedName>
</protein>
<dbReference type="Pfam" id="PF01546">
    <property type="entry name" value="Peptidase_M20"/>
    <property type="match status" value="1"/>
</dbReference>
<gene>
    <name evidence="3" type="ORF">D2962_10880</name>
</gene>
<dbReference type="PROSITE" id="PS00758">
    <property type="entry name" value="ARGE_DAPE_CPG2_1"/>
    <property type="match status" value="1"/>
</dbReference>
<keyword evidence="2" id="KW-0862">Zinc</keyword>
<dbReference type="GO" id="GO:0016787">
    <property type="term" value="F:hydrolase activity"/>
    <property type="evidence" value="ECO:0007669"/>
    <property type="project" value="UniProtKB-KW"/>
</dbReference>
<evidence type="ECO:0000256" key="2">
    <source>
        <dbReference type="ARBA" id="ARBA00022833"/>
    </source>
</evidence>
<proteinExistence type="predicted"/>
<dbReference type="Gene3D" id="3.40.630.10">
    <property type="entry name" value="Zn peptidases"/>
    <property type="match status" value="1"/>
</dbReference>
<dbReference type="InterPro" id="IPR050072">
    <property type="entry name" value="Peptidase_M20A"/>
</dbReference>
<reference evidence="3 4" key="1">
    <citation type="submission" date="2018-10" db="EMBL/GenBank/DDBJ databases">
        <authorList>
            <person name="Zhang X."/>
        </authorList>
    </citation>
    <scope>NUCLEOTIDE SEQUENCE [LARGE SCALE GENOMIC DNA]</scope>
    <source>
        <strain evidence="3 4">SK-G1</strain>
    </source>
</reference>
<dbReference type="EMBL" id="CP033169">
    <property type="protein sequence ID" value="AYO32267.1"/>
    <property type="molecule type" value="Genomic_DNA"/>
</dbReference>
<evidence type="ECO:0000256" key="1">
    <source>
        <dbReference type="ARBA" id="ARBA00022801"/>
    </source>
</evidence>